<sequence length="920" mass="102701">MATETAAPPSEGATALTSFLRYRSVRRAQAQPQPPQPVPAPPVPQVPPIEQLKDKTDEAPVSRSMSRYHRRPTVSHQTAPPVPSLNGGHAPPNATAPSAQIARNRALSSPQNQTAHEERKISDPSERAREEARQILEGETDRHQIMQQRIKAEQRAKLEALEKEQERVKREQARRADEEASEELRRQCEAAELDRQRREKEEQEYAVRQRRQKEEQEQAERQRRRREEQDHAERQRREREEHEHGRRLQKSEGATRLRKNKSQPLTPPTSPPRHGGGFSLFGRRRRDDASLSPEHSKSLEPLSDLRSAHLQKTEDRDNRDMEFIPQGGGGAVIDAPKSAINAGERRVLVVRNKQEILLPITPTTTPLDLIKSASNCLTDPIQVSTAVILESFQKVGLKRPLRNYEHVRDVMNSWDHDKENDLHIVDALFHDINQAELLVSNVPTTKPPGYSCYLNYSSKPGKWSKRHFTLTGEGQLSMAKSESAKDRENICHLSDFDIYIPTERKLSKVRPPKKICYAVKSQQKANIYIDETRFVHFVCTNDKNIAASFWKAVQGWRSWYLVHVMGEGQKKSKPSEAKLASSLEPAHARNTSVSSHYQLGSFKPLLDLDQFSKEPQQDAVRPGPLPESAAAPLSRMDSRSMHARKMSMRANRPPPPLSYTSGSESESETFAAGGLLGRKYTERQQALQEIEASQKAFTEGPSLVNNTKVWNAPGTGNEGGLARHSSVRSHHRTSSDIQRSISTRARPRPLVDLTPQYQEPPQHARKGKGFYPEGNAGPLVENATSVDEAIKVPSSTDWRRPPTVHRNNVPNGGSAYERTRSLKGRGEGLAAYAANINAAAAEDSRAAFTGGLLARATGFSQGHTPVGHGVMDGSRAKGPMVDLREDSKFASGSLLAKVESQQGPSGPVLDRTRRQSIDIG</sequence>
<feature type="region of interest" description="Disordered" evidence="1">
    <location>
        <begin position="752"/>
        <end position="776"/>
    </location>
</feature>
<gene>
    <name evidence="2" type="ORF">M011DRAFT_411115</name>
</gene>
<dbReference type="EMBL" id="MU006599">
    <property type="protein sequence ID" value="KAF2743203.1"/>
    <property type="molecule type" value="Genomic_DNA"/>
</dbReference>
<organism evidence="2 3">
    <name type="scientific">Sporormia fimetaria CBS 119925</name>
    <dbReference type="NCBI Taxonomy" id="1340428"/>
    <lineage>
        <taxon>Eukaryota</taxon>
        <taxon>Fungi</taxon>
        <taxon>Dikarya</taxon>
        <taxon>Ascomycota</taxon>
        <taxon>Pezizomycotina</taxon>
        <taxon>Dothideomycetes</taxon>
        <taxon>Pleosporomycetidae</taxon>
        <taxon>Pleosporales</taxon>
        <taxon>Sporormiaceae</taxon>
        <taxon>Sporormia</taxon>
    </lineage>
</organism>
<dbReference type="PANTHER" id="PTHR38700">
    <property type="entry name" value="YALI0E22418P"/>
    <property type="match status" value="1"/>
</dbReference>
<feature type="compositionally biased region" description="Basic and acidic residues" evidence="1">
    <location>
        <begin position="285"/>
        <end position="298"/>
    </location>
</feature>
<dbReference type="SUPFAM" id="SSF54236">
    <property type="entry name" value="Ubiquitin-like"/>
    <property type="match status" value="1"/>
</dbReference>
<evidence type="ECO:0000313" key="2">
    <source>
        <dbReference type="EMBL" id="KAF2743203.1"/>
    </source>
</evidence>
<evidence type="ECO:0000256" key="1">
    <source>
        <dbReference type="SAM" id="MobiDB-lite"/>
    </source>
</evidence>
<name>A0A6A6UZM7_9PLEO</name>
<accession>A0A6A6UZM7</accession>
<dbReference type="CDD" id="cd22249">
    <property type="entry name" value="UDM1_RNF168_RNF169-like"/>
    <property type="match status" value="1"/>
</dbReference>
<dbReference type="Gene3D" id="2.30.29.30">
    <property type="entry name" value="Pleckstrin-homology domain (PH domain)/Phosphotyrosine-binding domain (PTB)"/>
    <property type="match status" value="1"/>
</dbReference>
<feature type="compositionally biased region" description="Basic and acidic residues" evidence="1">
    <location>
        <begin position="51"/>
        <end position="60"/>
    </location>
</feature>
<feature type="region of interest" description="Disordered" evidence="1">
    <location>
        <begin position="1"/>
        <end position="318"/>
    </location>
</feature>
<feature type="region of interest" description="Disordered" evidence="1">
    <location>
        <begin position="614"/>
        <end position="669"/>
    </location>
</feature>
<keyword evidence="3" id="KW-1185">Reference proteome</keyword>
<feature type="compositionally biased region" description="Basic and acidic residues" evidence="1">
    <location>
        <begin position="910"/>
        <end position="920"/>
    </location>
</feature>
<dbReference type="AlphaFoldDB" id="A0A6A6UZM7"/>
<feature type="compositionally biased region" description="Basic and acidic residues" evidence="1">
    <location>
        <begin position="115"/>
        <end position="255"/>
    </location>
</feature>
<evidence type="ECO:0008006" key="4">
    <source>
        <dbReference type="Google" id="ProtNLM"/>
    </source>
</evidence>
<dbReference type="PANTHER" id="PTHR38700:SF1">
    <property type="entry name" value="PH DOMAIN-CONTAINING PROTEIN"/>
    <property type="match status" value="1"/>
</dbReference>
<dbReference type="InterPro" id="IPR029071">
    <property type="entry name" value="Ubiquitin-like_domsf"/>
</dbReference>
<feature type="compositionally biased region" description="Pro residues" evidence="1">
    <location>
        <begin position="32"/>
        <end position="47"/>
    </location>
</feature>
<feature type="region of interest" description="Disordered" evidence="1">
    <location>
        <begin position="719"/>
        <end position="740"/>
    </location>
</feature>
<feature type="region of interest" description="Disordered" evidence="1">
    <location>
        <begin position="793"/>
        <end position="816"/>
    </location>
</feature>
<protein>
    <recommendedName>
        <fullName evidence="4">PH domain-containing protein</fullName>
    </recommendedName>
</protein>
<feature type="region of interest" description="Disordered" evidence="1">
    <location>
        <begin position="897"/>
        <end position="920"/>
    </location>
</feature>
<proteinExistence type="predicted"/>
<dbReference type="Proteomes" id="UP000799440">
    <property type="component" value="Unassembled WGS sequence"/>
</dbReference>
<dbReference type="OrthoDB" id="43122at2759"/>
<dbReference type="InterPro" id="IPR011993">
    <property type="entry name" value="PH-like_dom_sf"/>
</dbReference>
<evidence type="ECO:0000313" key="3">
    <source>
        <dbReference type="Proteomes" id="UP000799440"/>
    </source>
</evidence>
<reference evidence="2" key="1">
    <citation type="journal article" date="2020" name="Stud. Mycol.">
        <title>101 Dothideomycetes genomes: a test case for predicting lifestyles and emergence of pathogens.</title>
        <authorList>
            <person name="Haridas S."/>
            <person name="Albert R."/>
            <person name="Binder M."/>
            <person name="Bloem J."/>
            <person name="Labutti K."/>
            <person name="Salamov A."/>
            <person name="Andreopoulos B."/>
            <person name="Baker S."/>
            <person name="Barry K."/>
            <person name="Bills G."/>
            <person name="Bluhm B."/>
            <person name="Cannon C."/>
            <person name="Castanera R."/>
            <person name="Culley D."/>
            <person name="Daum C."/>
            <person name="Ezra D."/>
            <person name="Gonzalez J."/>
            <person name="Henrissat B."/>
            <person name="Kuo A."/>
            <person name="Liang C."/>
            <person name="Lipzen A."/>
            <person name="Lutzoni F."/>
            <person name="Magnuson J."/>
            <person name="Mondo S."/>
            <person name="Nolan M."/>
            <person name="Ohm R."/>
            <person name="Pangilinan J."/>
            <person name="Park H.-J."/>
            <person name="Ramirez L."/>
            <person name="Alfaro M."/>
            <person name="Sun H."/>
            <person name="Tritt A."/>
            <person name="Yoshinaga Y."/>
            <person name="Zwiers L.-H."/>
            <person name="Turgeon B."/>
            <person name="Goodwin S."/>
            <person name="Spatafora J."/>
            <person name="Crous P."/>
            <person name="Grigoriev I."/>
        </authorList>
    </citation>
    <scope>NUCLEOTIDE SEQUENCE</scope>
    <source>
        <strain evidence="2">CBS 119925</strain>
    </source>
</reference>